<dbReference type="EMBL" id="FONV01000006">
    <property type="protein sequence ID" value="SFF10340.1"/>
    <property type="molecule type" value="Genomic_DNA"/>
</dbReference>
<protein>
    <recommendedName>
        <fullName evidence="4">Secreted protein</fullName>
    </recommendedName>
</protein>
<accession>A0A1I2G043</accession>
<keyword evidence="3" id="KW-1185">Reference proteome</keyword>
<keyword evidence="1" id="KW-0732">Signal</keyword>
<evidence type="ECO:0000313" key="2">
    <source>
        <dbReference type="EMBL" id="SFF10340.1"/>
    </source>
</evidence>
<gene>
    <name evidence="2" type="ORF">SAMN05421541_10654</name>
</gene>
<dbReference type="RefSeq" id="WP_143133769.1">
    <property type="nucleotide sequence ID" value="NZ_BOMT01000023.1"/>
</dbReference>
<sequence>MRRWDIPRRAALAVATVFTVLLTAVSPAVAGDDPGKRNSARAAATFCDGWHRLDHGVSGSHAVVEPGAPWHVRLGGDTDGYQNFMFCDYGYNAGAGKRKVAFYSNASKQYLTWRNGEVVASGTEPDGPDYWWVCALDTTWVEISYFTRDAYLTRNSANYLTTVSGPPGGEVLWQRYQFGPISDILPYC</sequence>
<proteinExistence type="predicted"/>
<dbReference type="Proteomes" id="UP000199645">
    <property type="component" value="Unassembled WGS sequence"/>
</dbReference>
<evidence type="ECO:0000256" key="1">
    <source>
        <dbReference type="SAM" id="SignalP"/>
    </source>
</evidence>
<dbReference type="AlphaFoldDB" id="A0A1I2G043"/>
<organism evidence="2 3">
    <name type="scientific">Actinoplanes philippinensis</name>
    <dbReference type="NCBI Taxonomy" id="35752"/>
    <lineage>
        <taxon>Bacteria</taxon>
        <taxon>Bacillati</taxon>
        <taxon>Actinomycetota</taxon>
        <taxon>Actinomycetes</taxon>
        <taxon>Micromonosporales</taxon>
        <taxon>Micromonosporaceae</taxon>
        <taxon>Actinoplanes</taxon>
    </lineage>
</organism>
<evidence type="ECO:0000313" key="3">
    <source>
        <dbReference type="Proteomes" id="UP000199645"/>
    </source>
</evidence>
<reference evidence="2 3" key="1">
    <citation type="submission" date="2016-10" db="EMBL/GenBank/DDBJ databases">
        <authorList>
            <person name="de Groot N.N."/>
        </authorList>
    </citation>
    <scope>NUCLEOTIDE SEQUENCE [LARGE SCALE GENOMIC DNA]</scope>
    <source>
        <strain evidence="2 3">DSM 43019</strain>
    </source>
</reference>
<evidence type="ECO:0008006" key="4">
    <source>
        <dbReference type="Google" id="ProtNLM"/>
    </source>
</evidence>
<name>A0A1I2G043_9ACTN</name>
<feature type="signal peptide" evidence="1">
    <location>
        <begin position="1"/>
        <end position="30"/>
    </location>
</feature>
<dbReference type="OrthoDB" id="9857672at2"/>
<dbReference type="STRING" id="35752.SAMN05421541_10654"/>
<feature type="chain" id="PRO_5011435547" description="Secreted protein" evidence="1">
    <location>
        <begin position="31"/>
        <end position="188"/>
    </location>
</feature>